<dbReference type="AlphaFoldDB" id="A0A0N4ULW7"/>
<dbReference type="STRING" id="318479.A0A0N4ULW7"/>
<accession>A0A0N4ULW7</accession>
<evidence type="ECO:0000313" key="2">
    <source>
        <dbReference type="Proteomes" id="UP000038040"/>
    </source>
</evidence>
<keyword evidence="3" id="KW-1185">Reference proteome</keyword>
<dbReference type="InterPro" id="IPR012877">
    <property type="entry name" value="Dhs-27"/>
</dbReference>
<dbReference type="OrthoDB" id="5786316at2759"/>
<evidence type="ECO:0000313" key="4">
    <source>
        <dbReference type="WBParaSite" id="DME_0000881301-mRNA-1"/>
    </source>
</evidence>
<dbReference type="PANTHER" id="PTHR23020:SF8">
    <property type="entry name" value="CHK KINASE-LIKE DOMAIN-CONTAINING PROTEIN"/>
    <property type="match status" value="1"/>
</dbReference>
<reference evidence="4" key="1">
    <citation type="submission" date="2016-04" db="UniProtKB">
        <authorList>
            <consortium name="WormBaseParasite"/>
        </authorList>
    </citation>
    <scope>IDENTIFICATION</scope>
</reference>
<organism evidence="2 4">
    <name type="scientific">Dracunculus medinensis</name>
    <name type="common">Guinea worm</name>
    <dbReference type="NCBI Taxonomy" id="318479"/>
    <lineage>
        <taxon>Eukaryota</taxon>
        <taxon>Metazoa</taxon>
        <taxon>Ecdysozoa</taxon>
        <taxon>Nematoda</taxon>
        <taxon>Chromadorea</taxon>
        <taxon>Rhabditida</taxon>
        <taxon>Spirurina</taxon>
        <taxon>Dracunculoidea</taxon>
        <taxon>Dracunculidae</taxon>
        <taxon>Dracunculus</taxon>
    </lineage>
</organism>
<reference evidence="1 3" key="2">
    <citation type="submission" date="2018-11" db="EMBL/GenBank/DDBJ databases">
        <authorList>
            <consortium name="Pathogen Informatics"/>
        </authorList>
    </citation>
    <scope>NUCLEOTIDE SEQUENCE [LARGE SCALE GENOMIC DNA]</scope>
</reference>
<name>A0A0N4ULW7_DRAME</name>
<dbReference type="EMBL" id="UYYG01000074">
    <property type="protein sequence ID" value="VDN52716.1"/>
    <property type="molecule type" value="Genomic_DNA"/>
</dbReference>
<dbReference type="Proteomes" id="UP000274756">
    <property type="component" value="Unassembled WGS sequence"/>
</dbReference>
<dbReference type="WBParaSite" id="DME_0000881301-mRNA-1">
    <property type="protein sequence ID" value="DME_0000881301-mRNA-1"/>
    <property type="gene ID" value="DME_0000881301"/>
</dbReference>
<dbReference type="InterPro" id="IPR052961">
    <property type="entry name" value="Oxido-Kinase-like_Enzymes"/>
</dbReference>
<dbReference type="InterPro" id="IPR011009">
    <property type="entry name" value="Kinase-like_dom_sf"/>
</dbReference>
<gene>
    <name evidence="1" type="ORF">DME_LOCUS2689</name>
</gene>
<dbReference type="Proteomes" id="UP000038040">
    <property type="component" value="Unplaced"/>
</dbReference>
<evidence type="ECO:0000313" key="3">
    <source>
        <dbReference type="Proteomes" id="UP000274756"/>
    </source>
</evidence>
<sequence length="234" mass="26835">MMDYQTILGTSIKWSFIEAELQQWFGNETKFGEGRRIEIIGVGQGFMSVLGRLYPDWVNPDPLLPCSIIIKISAINDQITDYVGLDECYPQNDSEKKAAKEAFVKLLLKLHNSEVYFYKYAKKYSFCVPKTYFLCEADEDGKPGIITMQDMKESAIIPIHKNMTLEQVRQVLDALAEIHTVSIKDDSWKIYPKTSLKDTITGENRSPEVSFSPYFMIENFKNLLSRKLTLAKST</sequence>
<proteinExistence type="predicted"/>
<dbReference type="SUPFAM" id="SSF56112">
    <property type="entry name" value="Protein kinase-like (PK-like)"/>
    <property type="match status" value="1"/>
</dbReference>
<dbReference type="PANTHER" id="PTHR23020">
    <property type="entry name" value="UNCHARACTERIZED NUCLEAR HORMONE RECEPTOR-RELATED"/>
    <property type="match status" value="1"/>
</dbReference>
<protein>
    <submittedName>
        <fullName evidence="4">CHK domain-containing protein</fullName>
    </submittedName>
</protein>
<dbReference type="Pfam" id="PF07914">
    <property type="entry name" value="DUF1679"/>
    <property type="match status" value="1"/>
</dbReference>
<evidence type="ECO:0000313" key="1">
    <source>
        <dbReference type="EMBL" id="VDN52716.1"/>
    </source>
</evidence>